<dbReference type="InterPro" id="IPR043129">
    <property type="entry name" value="ATPase_NBD"/>
</dbReference>
<dbReference type="Proteomes" id="UP000504636">
    <property type="component" value="Unplaced"/>
</dbReference>
<keyword evidence="2" id="KW-1185">Reference proteome</keyword>
<dbReference type="SUPFAM" id="SSF53067">
    <property type="entry name" value="Actin-like ATPase domain"/>
    <property type="match status" value="1"/>
</dbReference>
<dbReference type="OrthoDB" id="421448at2759"/>
<gene>
    <name evidence="1 3" type="ORF">BDZ99DRAFT_477185</name>
</gene>
<reference evidence="1 3" key="1">
    <citation type="journal article" date="2020" name="Stud. Mycol.">
        <title>101 Dothideomycetes genomes: a test case for predicting lifestyles and emergence of pathogens.</title>
        <authorList>
            <person name="Haridas S."/>
            <person name="Albert R."/>
            <person name="Binder M."/>
            <person name="Bloem J."/>
            <person name="Labutti K."/>
            <person name="Salamov A."/>
            <person name="Andreopoulos B."/>
            <person name="Baker S."/>
            <person name="Barry K."/>
            <person name="Bills G."/>
            <person name="Bluhm B."/>
            <person name="Cannon C."/>
            <person name="Castanera R."/>
            <person name="Culley D."/>
            <person name="Daum C."/>
            <person name="Ezra D."/>
            <person name="Gonzalez J."/>
            <person name="Henrissat B."/>
            <person name="Kuo A."/>
            <person name="Liang C."/>
            <person name="Lipzen A."/>
            <person name="Lutzoni F."/>
            <person name="Magnuson J."/>
            <person name="Mondo S."/>
            <person name="Nolan M."/>
            <person name="Ohm R."/>
            <person name="Pangilinan J."/>
            <person name="Park H.-J."/>
            <person name="Ramirez L."/>
            <person name="Alfaro M."/>
            <person name="Sun H."/>
            <person name="Tritt A."/>
            <person name="Yoshinaga Y."/>
            <person name="Zwiers L.-H."/>
            <person name="Turgeon B."/>
            <person name="Goodwin S."/>
            <person name="Spatafora J."/>
            <person name="Crous P."/>
            <person name="Grigoriev I."/>
        </authorList>
    </citation>
    <scope>NUCLEOTIDE SEQUENCE</scope>
    <source>
        <strain evidence="1 3">CBS 304.34</strain>
    </source>
</reference>
<proteinExistence type="predicted"/>
<name>A0A6A6YMM1_9PEZI</name>
<protein>
    <submittedName>
        <fullName evidence="1 3">Uncharacterized protein</fullName>
    </submittedName>
</protein>
<dbReference type="Gene3D" id="3.30.420.40">
    <property type="match status" value="2"/>
</dbReference>
<dbReference type="AlphaFoldDB" id="A0A6A6YMM1"/>
<dbReference type="InterPro" id="IPR004000">
    <property type="entry name" value="Actin"/>
</dbReference>
<sequence length="282" mass="30952">MHYPLLRPTRQSPARAMVCLDDDESEGRYTRTKRLAQDAAVQLTGTKRTESGGQPGLFPRRGSFIWLIGLLEAKSHYYTSPAPHPCPHHAVRPSLPAERDPHENWGRLSPRRPRLAGRLLPLVQVADRGTPLRPSRHCGGPEPIQLLLPICLYSCIVISSCAFWVETRSPRPGTGARRTTARIDTPAAWVKNKASSGLDVQVISHKRQRHGPWFGGSLLGQMPEFKSYCHTEAEYDEIGPSTVGGLALLGGLGSIWSNESVNCSYLAKAKSSSLSIAKGCLF</sequence>
<evidence type="ECO:0000313" key="2">
    <source>
        <dbReference type="Proteomes" id="UP000504636"/>
    </source>
</evidence>
<accession>A0A6A6YMM1</accession>
<reference evidence="3" key="3">
    <citation type="submission" date="2025-04" db="UniProtKB">
        <authorList>
            <consortium name="RefSeq"/>
        </authorList>
    </citation>
    <scope>IDENTIFICATION</scope>
    <source>
        <strain evidence="3">CBS 304.34</strain>
    </source>
</reference>
<reference evidence="3" key="2">
    <citation type="submission" date="2020-04" db="EMBL/GenBank/DDBJ databases">
        <authorList>
            <consortium name="NCBI Genome Project"/>
        </authorList>
    </citation>
    <scope>NUCLEOTIDE SEQUENCE</scope>
    <source>
        <strain evidence="3">CBS 304.34</strain>
    </source>
</reference>
<dbReference type="EMBL" id="MU003701">
    <property type="protein sequence ID" value="KAF2809823.1"/>
    <property type="molecule type" value="Genomic_DNA"/>
</dbReference>
<evidence type="ECO:0000313" key="3">
    <source>
        <dbReference type="RefSeq" id="XP_033576787.1"/>
    </source>
</evidence>
<dbReference type="RefSeq" id="XP_033576787.1">
    <property type="nucleotide sequence ID" value="XM_033722097.1"/>
</dbReference>
<evidence type="ECO:0000313" key="1">
    <source>
        <dbReference type="EMBL" id="KAF2809823.1"/>
    </source>
</evidence>
<dbReference type="Pfam" id="PF00022">
    <property type="entry name" value="Actin"/>
    <property type="match status" value="1"/>
</dbReference>
<organism evidence="1">
    <name type="scientific">Mytilinidion resinicola</name>
    <dbReference type="NCBI Taxonomy" id="574789"/>
    <lineage>
        <taxon>Eukaryota</taxon>
        <taxon>Fungi</taxon>
        <taxon>Dikarya</taxon>
        <taxon>Ascomycota</taxon>
        <taxon>Pezizomycotina</taxon>
        <taxon>Dothideomycetes</taxon>
        <taxon>Pleosporomycetidae</taxon>
        <taxon>Mytilinidiales</taxon>
        <taxon>Mytilinidiaceae</taxon>
        <taxon>Mytilinidion</taxon>
    </lineage>
</organism>
<dbReference type="GeneID" id="54462990"/>